<evidence type="ECO:0000313" key="10">
    <source>
        <dbReference type="EMBL" id="GAN14522.1"/>
    </source>
</evidence>
<sequence>MASDPYTYPGTETLRNRLGITEDKTLTEAERRLTQARGAEAARLTFPATADGYRALHKHLFQDLYDWAGQDRTVNIAKGGSSFAAVPYIARELDKRFAEVGAQSGLRVLPRDEFFDRLGNHINEINAIHPFREGNGRTMRHHAAQLAREAGHPIRIAAIDKDRWMEASRHGFLTGDHRGMAAVLSAAAIKRDLAPEARIGPAGIAMLPKRAPPEGQRYRVTLTKAREELERYLPAARQQAADRLRGLIKEGAPSPAIANARTELAYVRHAKGPIYQSHLLTYLGVRQVDAVVTPQQTPLERVREIGAALGVQINNQQPAQLQRAVRSLERPILPPGHSPGQERLAELFLKNTPEKNQADPRLAPAQAIVDAAMKTARDRGESARMVGAIAESTRQLVADRIKAGGSLDVKIGRATPAQAPAPRDKDRSR</sequence>
<dbReference type="InterPro" id="IPR003812">
    <property type="entry name" value="Fido"/>
</dbReference>
<comment type="caution">
    <text evidence="10">The sequence shown here is derived from an EMBL/GenBank/DDBJ whole genome shotgun (WGS) entry which is preliminary data.</text>
</comment>
<evidence type="ECO:0000256" key="3">
    <source>
        <dbReference type="ARBA" id="ARBA00022741"/>
    </source>
</evidence>
<gene>
    <name evidence="10" type="ORF">SP6_43_00190</name>
</gene>
<evidence type="ECO:0000256" key="7">
    <source>
        <dbReference type="ARBA" id="ARBA00048696"/>
    </source>
</evidence>
<dbReference type="SUPFAM" id="SSF140931">
    <property type="entry name" value="Fic-like"/>
    <property type="match status" value="1"/>
</dbReference>
<keyword evidence="11" id="KW-1185">Reference proteome</keyword>
<dbReference type="PROSITE" id="PS51459">
    <property type="entry name" value="FIDO"/>
    <property type="match status" value="1"/>
</dbReference>
<evidence type="ECO:0000256" key="5">
    <source>
        <dbReference type="ARBA" id="ARBA00034531"/>
    </source>
</evidence>
<proteinExistence type="predicted"/>
<comment type="catalytic activity">
    <reaction evidence="7">
        <text>L-tyrosyl-[protein] + ATP = O-(5'-adenylyl)-L-tyrosyl-[protein] + diphosphate</text>
        <dbReference type="Rhea" id="RHEA:54288"/>
        <dbReference type="Rhea" id="RHEA-COMP:10136"/>
        <dbReference type="Rhea" id="RHEA-COMP:13846"/>
        <dbReference type="ChEBI" id="CHEBI:30616"/>
        <dbReference type="ChEBI" id="CHEBI:33019"/>
        <dbReference type="ChEBI" id="CHEBI:46858"/>
        <dbReference type="ChEBI" id="CHEBI:83624"/>
        <dbReference type="EC" id="2.7.7.108"/>
    </reaction>
</comment>
<dbReference type="EMBL" id="BBJS01000043">
    <property type="protein sequence ID" value="GAN14522.1"/>
    <property type="molecule type" value="Genomic_DNA"/>
</dbReference>
<dbReference type="PANTHER" id="PTHR39560">
    <property type="entry name" value="PROTEIN ADENYLYLTRANSFERASE FIC-RELATED"/>
    <property type="match status" value="1"/>
</dbReference>
<dbReference type="GeneID" id="78486523"/>
<dbReference type="InterPro" id="IPR036597">
    <property type="entry name" value="Fido-like_dom_sf"/>
</dbReference>
<dbReference type="GO" id="GO:0070733">
    <property type="term" value="F:AMPylase activity"/>
    <property type="evidence" value="ECO:0007669"/>
    <property type="project" value="UniProtKB-EC"/>
</dbReference>
<accession>A0A0C9NE19</accession>
<name>A0A0C9NE19_SPHPI</name>
<dbReference type="EC" id="2.7.7.108" evidence="5"/>
<evidence type="ECO:0000256" key="2">
    <source>
        <dbReference type="ARBA" id="ARBA00022695"/>
    </source>
</evidence>
<keyword evidence="4" id="KW-0067">ATP-binding</keyword>
<dbReference type="Gene3D" id="1.10.3290.10">
    <property type="entry name" value="Fido-like domain"/>
    <property type="match status" value="1"/>
</dbReference>
<evidence type="ECO:0000256" key="1">
    <source>
        <dbReference type="ARBA" id="ARBA00022679"/>
    </source>
</evidence>
<evidence type="ECO:0000259" key="9">
    <source>
        <dbReference type="PROSITE" id="PS51459"/>
    </source>
</evidence>
<evidence type="ECO:0000256" key="6">
    <source>
        <dbReference type="ARBA" id="ARBA00047939"/>
    </source>
</evidence>
<dbReference type="RefSeq" id="WP_042469182.1">
    <property type="nucleotide sequence ID" value="NZ_BBJS01000043.1"/>
</dbReference>
<reference evidence="10 11" key="1">
    <citation type="submission" date="2014-08" db="EMBL/GenBank/DDBJ databases">
        <title>Whole genome shotgun sequence of Sphingomonas paucimobilis NBRC 13935.</title>
        <authorList>
            <person name="Hosoyama A."/>
            <person name="Hashimoto M."/>
            <person name="Hosoyama Y."/>
            <person name="Noguchi M."/>
            <person name="Uohara A."/>
            <person name="Ohji S."/>
            <person name="Katano-Makiyama Y."/>
            <person name="Ichikawa N."/>
            <person name="Kimura A."/>
            <person name="Yamazoe A."/>
            <person name="Fujita N."/>
        </authorList>
    </citation>
    <scope>NUCLEOTIDE SEQUENCE [LARGE SCALE GENOMIC DNA]</scope>
    <source>
        <strain evidence="10 11">NBRC 13935</strain>
    </source>
</reference>
<protein>
    <recommendedName>
        <fullName evidence="5">protein adenylyltransferase</fullName>
        <ecNumber evidence="5">2.7.7.108</ecNumber>
    </recommendedName>
</protein>
<dbReference type="GO" id="GO:0005524">
    <property type="term" value="F:ATP binding"/>
    <property type="evidence" value="ECO:0007669"/>
    <property type="project" value="UniProtKB-KW"/>
</dbReference>
<dbReference type="PANTHER" id="PTHR39560:SF1">
    <property type="entry name" value="PROTEIN ADENYLYLTRANSFERASE FIC-RELATED"/>
    <property type="match status" value="1"/>
</dbReference>
<dbReference type="Pfam" id="PF02661">
    <property type="entry name" value="Fic"/>
    <property type="match status" value="1"/>
</dbReference>
<evidence type="ECO:0000256" key="8">
    <source>
        <dbReference type="SAM" id="MobiDB-lite"/>
    </source>
</evidence>
<feature type="region of interest" description="Disordered" evidence="8">
    <location>
        <begin position="409"/>
        <end position="429"/>
    </location>
</feature>
<keyword evidence="1" id="KW-0808">Transferase</keyword>
<evidence type="ECO:0000256" key="4">
    <source>
        <dbReference type="ARBA" id="ARBA00022840"/>
    </source>
</evidence>
<dbReference type="Proteomes" id="UP000032025">
    <property type="component" value="Unassembled WGS sequence"/>
</dbReference>
<evidence type="ECO:0000313" key="11">
    <source>
        <dbReference type="Proteomes" id="UP000032025"/>
    </source>
</evidence>
<comment type="catalytic activity">
    <reaction evidence="6">
        <text>L-threonyl-[protein] + ATP = 3-O-(5'-adenylyl)-L-threonyl-[protein] + diphosphate</text>
        <dbReference type="Rhea" id="RHEA:54292"/>
        <dbReference type="Rhea" id="RHEA-COMP:11060"/>
        <dbReference type="Rhea" id="RHEA-COMP:13847"/>
        <dbReference type="ChEBI" id="CHEBI:30013"/>
        <dbReference type="ChEBI" id="CHEBI:30616"/>
        <dbReference type="ChEBI" id="CHEBI:33019"/>
        <dbReference type="ChEBI" id="CHEBI:138113"/>
        <dbReference type="EC" id="2.7.7.108"/>
    </reaction>
</comment>
<dbReference type="GO" id="GO:0051302">
    <property type="term" value="P:regulation of cell division"/>
    <property type="evidence" value="ECO:0007669"/>
    <property type="project" value="TreeGrafter"/>
</dbReference>
<feature type="domain" description="Fido" evidence="9">
    <location>
        <begin position="48"/>
        <end position="186"/>
    </location>
</feature>
<keyword evidence="2" id="KW-0548">Nucleotidyltransferase</keyword>
<keyword evidence="3" id="KW-0547">Nucleotide-binding</keyword>
<dbReference type="AlphaFoldDB" id="A0A0C9NE19"/>
<organism evidence="10 11">
    <name type="scientific">Sphingomonas paucimobilis NBRC 13935</name>
    <dbReference type="NCBI Taxonomy" id="1219050"/>
    <lineage>
        <taxon>Bacteria</taxon>
        <taxon>Pseudomonadati</taxon>
        <taxon>Pseudomonadota</taxon>
        <taxon>Alphaproteobacteria</taxon>
        <taxon>Sphingomonadales</taxon>
        <taxon>Sphingomonadaceae</taxon>
        <taxon>Sphingomonas</taxon>
    </lineage>
</organism>